<evidence type="ECO:0000259" key="1">
    <source>
        <dbReference type="Pfam" id="PF20041"/>
    </source>
</evidence>
<feature type="domain" description="DUF6443" evidence="1">
    <location>
        <begin position="38"/>
        <end position="142"/>
    </location>
</feature>
<dbReference type="InterPro" id="IPR045619">
    <property type="entry name" value="DUF6443"/>
</dbReference>
<keyword evidence="3" id="KW-1185">Reference proteome</keyword>
<comment type="caution">
    <text evidence="2">The sequence shown here is derived from an EMBL/GenBank/DDBJ whole genome shotgun (WGS) entry which is preliminary data.</text>
</comment>
<organism evidence="2 3">
    <name type="scientific">Flectobacillus longus</name>
    <dbReference type="NCBI Taxonomy" id="2984207"/>
    <lineage>
        <taxon>Bacteria</taxon>
        <taxon>Pseudomonadati</taxon>
        <taxon>Bacteroidota</taxon>
        <taxon>Cytophagia</taxon>
        <taxon>Cytophagales</taxon>
        <taxon>Flectobacillaceae</taxon>
        <taxon>Flectobacillus</taxon>
    </lineage>
</organism>
<accession>A0ABT6YSB4</accession>
<name>A0ABT6YSB4_9BACT</name>
<evidence type="ECO:0000313" key="2">
    <source>
        <dbReference type="EMBL" id="MDI9866334.1"/>
    </source>
</evidence>
<dbReference type="Gene3D" id="2.180.10.10">
    <property type="entry name" value="RHS repeat-associated core"/>
    <property type="match status" value="1"/>
</dbReference>
<sequence length="599" mass="67132">MKRYLLIYMALMAYGAIGQTSSRNFVRQTVHKVAGGANLSNPNQAQSTITYFDGLGQSTQTVDVHAGGAGQDLVQLTEYDDHGRAVKQYLPLPVNGGKGDYNTGVATATATYYGAGNRAYSQTVYEPMPSSRVLKVAGPGDESLWSLNSSPWNRADGTTRSIYTFNTANTIHEIRVSQSSFEAGSLAKGITRAGYYGKNQLTVTETIQEGNKSETLNKNRVREYKDKYGRVVLKSVINSDNEVANTYYVYDDYGQLRAVLPPELSAVIAGLTEANLTEAAFLYCYDDQGRLVYKKVPGAGYVKMDYDANDRLIYLQDANQRAKNQYISIEYDGLNRETRRVLVTNGTSKDLSINYYDTYDPSWFTGIAPKDLYGQISKKTSKNGLLTGKKSFMIDNNGVSNSDQYTLEAHFYDIKGRVVETYRQGPSLTGGIEENICKKLAYHGRVDEEVVIQSNSIVTTKVTQSFQYDHRDRLVSTCHRIEESKKNENTREEIPHLLQELVYDDLGRLKTKKLGRLPEKTIQKDPTLEYASVINYSYNTRNWLMGQTMHRLVKKADYNNVATMPAYFSLDLGYEGNGNITKYDWSNNGAKRGYVLAMG</sequence>
<evidence type="ECO:0000313" key="3">
    <source>
        <dbReference type="Proteomes" id="UP001236569"/>
    </source>
</evidence>
<dbReference type="RefSeq" id="WP_283371165.1">
    <property type="nucleotide sequence ID" value="NZ_JASHID010000016.1"/>
</dbReference>
<dbReference type="EMBL" id="JASHID010000016">
    <property type="protein sequence ID" value="MDI9866334.1"/>
    <property type="molecule type" value="Genomic_DNA"/>
</dbReference>
<gene>
    <name evidence="2" type="ORF">QM480_18485</name>
</gene>
<dbReference type="Pfam" id="PF20041">
    <property type="entry name" value="DUF6443"/>
    <property type="match status" value="1"/>
</dbReference>
<protein>
    <submittedName>
        <fullName evidence="2">DUF6443 domain-containing protein</fullName>
    </submittedName>
</protein>
<dbReference type="Proteomes" id="UP001236569">
    <property type="component" value="Unassembled WGS sequence"/>
</dbReference>
<proteinExistence type="predicted"/>
<reference evidence="2 3" key="1">
    <citation type="submission" date="2023-05" db="EMBL/GenBank/DDBJ databases">
        <title>Novel species of genus Flectobacillus isolated from stream in China.</title>
        <authorList>
            <person name="Lu H."/>
        </authorList>
    </citation>
    <scope>NUCLEOTIDE SEQUENCE [LARGE SCALE GENOMIC DNA]</scope>
    <source>
        <strain evidence="2 3">DC10W</strain>
    </source>
</reference>